<sequence>MFLPLLFPLFIFSSPSLSQPSSFWLTYMKFDSYDPQYRHQAGGVFTTPQGPPSWQCDEATYDSGIWPDRDDVSGDKLGIRFDPSDDVGFPLYRDPLEVIEFNTGKFWAGHQSTYDLSAGRISEGASDHVNFR</sequence>
<evidence type="ECO:0000313" key="2">
    <source>
        <dbReference type="EMBL" id="KAK5629535.1"/>
    </source>
</evidence>
<keyword evidence="1" id="KW-0732">Signal</keyword>
<feature type="chain" id="PRO_5043040852" evidence="1">
    <location>
        <begin position="19"/>
        <end position="132"/>
    </location>
</feature>
<evidence type="ECO:0000256" key="1">
    <source>
        <dbReference type="SAM" id="SignalP"/>
    </source>
</evidence>
<reference evidence="2 3" key="1">
    <citation type="submission" date="2023-10" db="EMBL/GenBank/DDBJ databases">
        <title>Draft genome sequence of Xylaria bambusicola isolate GMP-LS, the root and basal stem rot pathogen of sugarcane in Indonesia.</title>
        <authorList>
            <person name="Selvaraj P."/>
            <person name="Muralishankar V."/>
            <person name="Muruganantham S."/>
            <person name="Sp S."/>
            <person name="Haryani S."/>
            <person name="Lau K.J.X."/>
            <person name="Naqvi N.I."/>
        </authorList>
    </citation>
    <scope>NUCLEOTIDE SEQUENCE [LARGE SCALE GENOMIC DNA]</scope>
    <source>
        <strain evidence="2">GMP-LS</strain>
    </source>
</reference>
<accession>A0AAN7UBY4</accession>
<gene>
    <name evidence="2" type="ORF">RRF57_005250</name>
</gene>
<dbReference type="Proteomes" id="UP001305414">
    <property type="component" value="Unassembled WGS sequence"/>
</dbReference>
<name>A0AAN7UBY4_9PEZI</name>
<comment type="caution">
    <text evidence="2">The sequence shown here is derived from an EMBL/GenBank/DDBJ whole genome shotgun (WGS) entry which is preliminary data.</text>
</comment>
<proteinExistence type="predicted"/>
<keyword evidence="3" id="KW-1185">Reference proteome</keyword>
<evidence type="ECO:0000313" key="3">
    <source>
        <dbReference type="Proteomes" id="UP001305414"/>
    </source>
</evidence>
<protein>
    <submittedName>
        <fullName evidence="2">Uncharacterized protein</fullName>
    </submittedName>
</protein>
<organism evidence="2 3">
    <name type="scientific">Xylaria bambusicola</name>
    <dbReference type="NCBI Taxonomy" id="326684"/>
    <lineage>
        <taxon>Eukaryota</taxon>
        <taxon>Fungi</taxon>
        <taxon>Dikarya</taxon>
        <taxon>Ascomycota</taxon>
        <taxon>Pezizomycotina</taxon>
        <taxon>Sordariomycetes</taxon>
        <taxon>Xylariomycetidae</taxon>
        <taxon>Xylariales</taxon>
        <taxon>Xylariaceae</taxon>
        <taxon>Xylaria</taxon>
    </lineage>
</organism>
<dbReference type="EMBL" id="JAWHQM010000012">
    <property type="protein sequence ID" value="KAK5629535.1"/>
    <property type="molecule type" value="Genomic_DNA"/>
</dbReference>
<feature type="signal peptide" evidence="1">
    <location>
        <begin position="1"/>
        <end position="18"/>
    </location>
</feature>
<dbReference type="AlphaFoldDB" id="A0AAN7UBY4"/>